<dbReference type="InterPro" id="IPR001739">
    <property type="entry name" value="Methyl_CpG_DNA-bd"/>
</dbReference>
<dbReference type="RefSeq" id="XP_006812986.1">
    <property type="nucleotide sequence ID" value="XM_006812923.1"/>
</dbReference>
<keyword evidence="6" id="KW-0808">Transferase</keyword>
<dbReference type="Pfam" id="PF01429">
    <property type="entry name" value="MBD"/>
    <property type="match status" value="1"/>
</dbReference>
<dbReference type="InterPro" id="IPR003616">
    <property type="entry name" value="Post-SET_dom"/>
</dbReference>
<dbReference type="CDD" id="cd20382">
    <property type="entry name" value="Tudor_SETDB1_rpt1"/>
    <property type="match status" value="1"/>
</dbReference>
<dbReference type="InterPro" id="IPR041291">
    <property type="entry name" value="TUDOR_5"/>
</dbReference>
<comment type="subcellular location">
    <subcellularLocation>
        <location evidence="2">Chromosome</location>
    </subcellularLocation>
    <subcellularLocation>
        <location evidence="1">Nucleus</location>
    </subcellularLocation>
</comment>
<evidence type="ECO:0000256" key="1">
    <source>
        <dbReference type="ARBA" id="ARBA00004123"/>
    </source>
</evidence>
<feature type="compositionally biased region" description="Basic and acidic residues" evidence="16">
    <location>
        <begin position="1174"/>
        <end position="1185"/>
    </location>
</feature>
<evidence type="ECO:0000256" key="7">
    <source>
        <dbReference type="ARBA" id="ARBA00022691"/>
    </source>
</evidence>
<dbReference type="CDD" id="cd00122">
    <property type="entry name" value="MBD"/>
    <property type="match status" value="1"/>
</dbReference>
<dbReference type="CDD" id="cd10517">
    <property type="entry name" value="SET_SETDB1"/>
    <property type="match status" value="1"/>
</dbReference>
<feature type="compositionally biased region" description="Basic and acidic residues" evidence="16">
    <location>
        <begin position="857"/>
        <end position="868"/>
    </location>
</feature>
<evidence type="ECO:0000256" key="16">
    <source>
        <dbReference type="SAM" id="MobiDB-lite"/>
    </source>
</evidence>
<feature type="domain" description="SET" evidence="17">
    <location>
        <begin position="793"/>
        <end position="1343"/>
    </location>
</feature>
<sequence>METEYEFKLFDSDTQLSKFIDDVMWDRGRREFCEDVGKIKSDLTDIEDKQHEINGIFDEIDGLLDQYRCSLDKQKKELEEVKTVDDESVYTYNYVSSSHGNSIDTKMGGAAEEKKEEDIYKYHSFDNHGIKKQTVDDKSVVSLETNKDSEMEVIDLSIGDDHSDPEKPQTPGRQEQSRGKPPLAGGMKLLGRRRSDEVWYEGTFLEVIKDQKGQEKYKIKYDKNGGKSLLSGKHIAYATHPRAADIRVGSRIVGIYLNEADTHDECLYAGIVAEVPLPANNYRYLIFFDDGFAQYMGLNKLYSVYQQSNNVWEDIHPDSREFIKEYMELYPERPMVKVKPGQWIRTEWNGEWWRAKVLEVDGSLVNMLFEVDQRSEWVYRGSPRLETLFTELQQAEKARSSDKGIAHVRSRSHAVKSKGPYVEYTRVTDLTIDLSATPPPPQTQSTKDKKLKQTARKSTSFAAPKQVARKSTTSYKPLNYDEKDPLGGNTQWKAPWLTPKIVPRSNTTKGVVQQTQQKMDIASVLQSRLQLQQDNNDSSQHTPQVSDFSYLYAQQQYKKVEMRKRFIPHSCAPQCVASSTPDPARLHGQNPYLKPELCGWRKELGKQRGSGKRSVFYRTPCGRSLRDIKEVDRYLLETEIQYLTIDMFTFDQFVHTHTHIRNPKPVVMINDISEGQEPIPVSCVNEIDTQYPRFAKYSSERICARGVSINTDEDFFITCDCTDGCRDKSKCACQQLTIQATLSTNKAGIIDPEAGYEYRSVYDQIPSGIYECNPRCKCNHTCFNRVAQHKLQCRLQVFKTEKRGWGLRCLDDIPFGAFVCTYAGEVLTEELANEDGKRYGDEYLAELDLIEVAENNKEGYESDVKDPDDITSSDSSDSSGDDPPPPSSSISSDSESVSVVTSSAVTVASTDDEIEELSSLHPHFLLYASSGKKVGKLLLRRQSSEKTEQWAIERPNKKSINNHDKKHLSAEKDKLENIEVKEDVYIFPKPNENTLPSSVDRKDGSCQSKVNIQIKKDSIETDSASDSDIKPPTGEVPDGLDIKDKKYLENSLTAFFEGNSGPSDVEKTPDAKKVNFKTNMPCKKSSSGGSNAAEEAMDTTETSVIEPMDTTSQKSTIPVKLSDSLEVVTKEKSTTMKGESNSECIDLTINDDDKETPNSTHCETITEDIESTDIGEKKKENDQNKPKNNGSSNSGLLITGATSLAVDSDVETSDSETESEPKLPPKQIKEETEAEQKPVTPLKIRIHVPKDVNMQAPPPPSTPVEQESKEHSRTRSFFNNEKHCYVMDAKSIGNLGRYLNHSCSPNLFVQNVFVDTHDLRFPWVAFFAQQYIRAGSELTWDYNYEVGSVPGKVLQCYCGSTDCRGRLL</sequence>
<dbReference type="InterPro" id="IPR016177">
    <property type="entry name" value="DNA-bd_dom_sf"/>
</dbReference>
<keyword evidence="4" id="KW-0678">Repressor</keyword>
<proteinExistence type="predicted"/>
<dbReference type="InterPro" id="IPR040880">
    <property type="entry name" value="DUF5604"/>
</dbReference>
<dbReference type="PROSITE" id="PS50867">
    <property type="entry name" value="PRE_SET"/>
    <property type="match status" value="1"/>
</dbReference>
<keyword evidence="9" id="KW-0677">Repeat</keyword>
<evidence type="ECO:0000256" key="8">
    <source>
        <dbReference type="ARBA" id="ARBA00022723"/>
    </source>
</evidence>
<evidence type="ECO:0000256" key="15">
    <source>
        <dbReference type="ARBA" id="ARBA00023242"/>
    </source>
</evidence>
<evidence type="ECO:0000256" key="14">
    <source>
        <dbReference type="ARBA" id="ARBA00023163"/>
    </source>
</evidence>
<accession>A0ABM0LYZ5</accession>
<dbReference type="SMART" id="SM00333">
    <property type="entry name" value="TUDOR"/>
    <property type="match status" value="1"/>
</dbReference>
<organism evidence="21 22">
    <name type="scientific">Saccoglossus kowalevskii</name>
    <name type="common">Acorn worm</name>
    <dbReference type="NCBI Taxonomy" id="10224"/>
    <lineage>
        <taxon>Eukaryota</taxon>
        <taxon>Metazoa</taxon>
        <taxon>Hemichordata</taxon>
        <taxon>Enteropneusta</taxon>
        <taxon>Harrimaniidae</taxon>
        <taxon>Saccoglossus</taxon>
    </lineage>
</organism>
<evidence type="ECO:0000313" key="21">
    <source>
        <dbReference type="Proteomes" id="UP000694865"/>
    </source>
</evidence>
<keyword evidence="11" id="KW-0156">Chromatin regulator</keyword>
<dbReference type="PANTHER" id="PTHR46024">
    <property type="entry name" value="HISTONE-LYSINE N-METHYLTRANSFERASE EGGLESS"/>
    <property type="match status" value="1"/>
</dbReference>
<dbReference type="Pfam" id="PF05033">
    <property type="entry name" value="Pre-SET"/>
    <property type="match status" value="1"/>
</dbReference>
<keyword evidence="15" id="KW-0539">Nucleus</keyword>
<keyword evidence="3" id="KW-0158">Chromosome</keyword>
<keyword evidence="13" id="KW-0175">Coiled coil</keyword>
<dbReference type="Gene3D" id="3.30.890.10">
    <property type="entry name" value="Methyl-cpg-binding Protein 2, Chain A"/>
    <property type="match status" value="1"/>
</dbReference>
<feature type="region of interest" description="Disordered" evidence="16">
    <location>
        <begin position="1076"/>
        <end position="1100"/>
    </location>
</feature>
<dbReference type="SMART" id="SM00468">
    <property type="entry name" value="PreSET"/>
    <property type="match status" value="1"/>
</dbReference>
<feature type="region of interest" description="Disordered" evidence="16">
    <location>
        <begin position="432"/>
        <end position="492"/>
    </location>
</feature>
<dbReference type="Pfam" id="PF18359">
    <property type="entry name" value="Tudor_5"/>
    <property type="match status" value="1"/>
</dbReference>
<evidence type="ECO:0000256" key="3">
    <source>
        <dbReference type="ARBA" id="ARBA00022454"/>
    </source>
</evidence>
<evidence type="ECO:0000256" key="2">
    <source>
        <dbReference type="ARBA" id="ARBA00004286"/>
    </source>
</evidence>
<feature type="region of interest" description="Disordered" evidence="16">
    <location>
        <begin position="1013"/>
        <end position="1040"/>
    </location>
</feature>
<dbReference type="Proteomes" id="UP000694865">
    <property type="component" value="Unplaced"/>
</dbReference>
<feature type="domain" description="Post-SET" evidence="19">
    <location>
        <begin position="1352"/>
        <end position="1368"/>
    </location>
</feature>
<dbReference type="SMART" id="SM00391">
    <property type="entry name" value="MBD"/>
    <property type="match status" value="1"/>
</dbReference>
<keyword evidence="12" id="KW-0805">Transcription regulation</keyword>
<feature type="compositionally biased region" description="Acidic residues" evidence="16">
    <location>
        <begin position="1208"/>
        <end position="1218"/>
    </location>
</feature>
<name>A0ABM0LYZ5_SACKO</name>
<evidence type="ECO:0000256" key="9">
    <source>
        <dbReference type="ARBA" id="ARBA00022737"/>
    </source>
</evidence>
<dbReference type="InterPro" id="IPR046341">
    <property type="entry name" value="SET_dom_sf"/>
</dbReference>
<evidence type="ECO:0000259" key="20">
    <source>
        <dbReference type="PROSITE" id="PS50982"/>
    </source>
</evidence>
<keyword evidence="14" id="KW-0804">Transcription</keyword>
<feature type="domain" description="MBD" evidence="20">
    <location>
        <begin position="586"/>
        <end position="655"/>
    </location>
</feature>
<dbReference type="InterPro" id="IPR041292">
    <property type="entry name" value="Tudor_4"/>
</dbReference>
<dbReference type="Gene3D" id="2.170.270.10">
    <property type="entry name" value="SET domain"/>
    <property type="match status" value="2"/>
</dbReference>
<evidence type="ECO:0000313" key="22">
    <source>
        <dbReference type="RefSeq" id="XP_006812986.1"/>
    </source>
</evidence>
<evidence type="ECO:0000259" key="17">
    <source>
        <dbReference type="PROSITE" id="PS50280"/>
    </source>
</evidence>
<dbReference type="SUPFAM" id="SSF82199">
    <property type="entry name" value="SET domain"/>
    <property type="match status" value="1"/>
</dbReference>
<feature type="region of interest" description="Disordered" evidence="16">
    <location>
        <begin position="157"/>
        <end position="187"/>
    </location>
</feature>
<dbReference type="InterPro" id="IPR051516">
    <property type="entry name" value="SETDB_methyltransferase"/>
</dbReference>
<evidence type="ECO:0000256" key="12">
    <source>
        <dbReference type="ARBA" id="ARBA00023015"/>
    </source>
</evidence>
<feature type="domain" description="Pre-SET" evidence="18">
    <location>
        <begin position="717"/>
        <end position="790"/>
    </location>
</feature>
<dbReference type="PROSITE" id="PS50868">
    <property type="entry name" value="POST_SET"/>
    <property type="match status" value="1"/>
</dbReference>
<dbReference type="PANTHER" id="PTHR46024:SF1">
    <property type="entry name" value="HISTONE-LYSINE N-METHYLTRANSFERASE EGGLESS"/>
    <property type="match status" value="1"/>
</dbReference>
<feature type="region of interest" description="Disordered" evidence="16">
    <location>
        <begin position="857"/>
        <end position="897"/>
    </location>
</feature>
<dbReference type="GeneID" id="100372058"/>
<protein>
    <submittedName>
        <fullName evidence="22">Histone-lysine N-methyltransferase SETDB1-like</fullName>
    </submittedName>
</protein>
<gene>
    <name evidence="22" type="primary">LOC100372058</name>
</gene>
<evidence type="ECO:0000256" key="13">
    <source>
        <dbReference type="ARBA" id="ARBA00023054"/>
    </source>
</evidence>
<dbReference type="PROSITE" id="PS50982">
    <property type="entry name" value="MBD"/>
    <property type="match status" value="1"/>
</dbReference>
<evidence type="ECO:0000256" key="11">
    <source>
        <dbReference type="ARBA" id="ARBA00022853"/>
    </source>
</evidence>
<dbReference type="Pfam" id="PF18300">
    <property type="entry name" value="DUF5604"/>
    <property type="match status" value="1"/>
</dbReference>
<evidence type="ECO:0000256" key="6">
    <source>
        <dbReference type="ARBA" id="ARBA00022679"/>
    </source>
</evidence>
<reference evidence="22" key="1">
    <citation type="submission" date="2025-08" db="UniProtKB">
        <authorList>
            <consortium name="RefSeq"/>
        </authorList>
    </citation>
    <scope>IDENTIFICATION</scope>
    <source>
        <tissue evidence="22">Testes</tissue>
    </source>
</reference>
<dbReference type="SUPFAM" id="SSF54171">
    <property type="entry name" value="DNA-binding domain"/>
    <property type="match status" value="1"/>
</dbReference>
<feature type="compositionally biased region" description="Low complexity" evidence="16">
    <location>
        <begin position="1188"/>
        <end position="1197"/>
    </location>
</feature>
<dbReference type="Pfam" id="PF00856">
    <property type="entry name" value="SET"/>
    <property type="match status" value="1"/>
</dbReference>
<dbReference type="InterPro" id="IPR001214">
    <property type="entry name" value="SET_dom"/>
</dbReference>
<feature type="compositionally biased region" description="Basic and acidic residues" evidence="16">
    <location>
        <begin position="1219"/>
        <end position="1236"/>
    </location>
</feature>
<feature type="region of interest" description="Disordered" evidence="16">
    <location>
        <begin position="944"/>
        <end position="970"/>
    </location>
</feature>
<keyword evidence="5" id="KW-0489">Methyltransferase</keyword>
<keyword evidence="10" id="KW-0862">Zinc</keyword>
<keyword evidence="8" id="KW-0479">Metal-binding</keyword>
<evidence type="ECO:0000256" key="4">
    <source>
        <dbReference type="ARBA" id="ARBA00022491"/>
    </source>
</evidence>
<feature type="region of interest" description="Disordered" evidence="16">
    <location>
        <begin position="1130"/>
        <end position="1273"/>
    </location>
</feature>
<keyword evidence="7" id="KW-0949">S-adenosyl-L-methionine</keyword>
<dbReference type="SMART" id="SM00317">
    <property type="entry name" value="SET"/>
    <property type="match status" value="1"/>
</dbReference>
<feature type="compositionally biased region" description="Low complexity" evidence="16">
    <location>
        <begin position="888"/>
        <end position="897"/>
    </location>
</feature>
<feature type="compositionally biased region" description="Basic and acidic residues" evidence="16">
    <location>
        <begin position="961"/>
        <end position="970"/>
    </location>
</feature>
<dbReference type="Pfam" id="PF18358">
    <property type="entry name" value="Tudor_4"/>
    <property type="match status" value="1"/>
</dbReference>
<dbReference type="PROSITE" id="PS50280">
    <property type="entry name" value="SET"/>
    <property type="match status" value="1"/>
</dbReference>
<dbReference type="InterPro" id="IPR007728">
    <property type="entry name" value="Pre-SET_dom"/>
</dbReference>
<evidence type="ECO:0000256" key="5">
    <source>
        <dbReference type="ARBA" id="ARBA00022603"/>
    </source>
</evidence>
<dbReference type="CDD" id="cd21181">
    <property type="entry name" value="Tudor_SETDB1_rpt2"/>
    <property type="match status" value="1"/>
</dbReference>
<keyword evidence="21" id="KW-1185">Reference proteome</keyword>
<dbReference type="InterPro" id="IPR002999">
    <property type="entry name" value="Tudor"/>
</dbReference>
<dbReference type="Gene3D" id="2.30.30.140">
    <property type="match status" value="2"/>
</dbReference>
<evidence type="ECO:0000256" key="10">
    <source>
        <dbReference type="ARBA" id="ARBA00022833"/>
    </source>
</evidence>
<evidence type="ECO:0000259" key="18">
    <source>
        <dbReference type="PROSITE" id="PS50867"/>
    </source>
</evidence>
<evidence type="ECO:0000259" key="19">
    <source>
        <dbReference type="PROSITE" id="PS50868"/>
    </source>
</evidence>